<feature type="compositionally biased region" description="Basic and acidic residues" evidence="3">
    <location>
        <begin position="252"/>
        <end position="285"/>
    </location>
</feature>
<keyword evidence="5" id="KW-1185">Reference proteome</keyword>
<protein>
    <submittedName>
        <fullName evidence="4">Luc7-like protein 3</fullName>
    </submittedName>
</protein>
<proteinExistence type="inferred from homology"/>
<dbReference type="InterPro" id="IPR004882">
    <property type="entry name" value="Luc7-rel"/>
</dbReference>
<dbReference type="GO" id="GO:0003729">
    <property type="term" value="F:mRNA binding"/>
    <property type="evidence" value="ECO:0007669"/>
    <property type="project" value="InterPro"/>
</dbReference>
<evidence type="ECO:0000256" key="2">
    <source>
        <dbReference type="SAM" id="Coils"/>
    </source>
</evidence>
<evidence type="ECO:0000313" key="5">
    <source>
        <dbReference type="Proteomes" id="UP000187455"/>
    </source>
</evidence>
<feature type="coiled-coil region" evidence="2">
    <location>
        <begin position="80"/>
        <end position="167"/>
    </location>
</feature>
<reference evidence="4 5" key="1">
    <citation type="journal article" date="2016" name="Mol. Biol. Evol.">
        <title>Genome-Wide Survey of Gut Fungi (Harpellales) Reveals the First Horizontally Transferred Ubiquitin Gene from a Mosquito Host.</title>
        <authorList>
            <person name="Wang Y."/>
            <person name="White M.M."/>
            <person name="Kvist S."/>
            <person name="Moncalvo J.M."/>
        </authorList>
    </citation>
    <scope>NUCLEOTIDE SEQUENCE [LARGE SCALE GENOMIC DNA]</scope>
    <source>
        <strain evidence="4 5">ALG-7-W6</strain>
    </source>
</reference>
<evidence type="ECO:0000313" key="4">
    <source>
        <dbReference type="EMBL" id="OLY78016.1"/>
    </source>
</evidence>
<comment type="similarity">
    <text evidence="1">Belongs to the Luc7 family.</text>
</comment>
<name>A0A1R0GMA9_9FUNG</name>
<keyword evidence="2" id="KW-0175">Coiled coil</keyword>
<comment type="caution">
    <text evidence="4">The sequence shown here is derived from an EMBL/GenBank/DDBJ whole genome shotgun (WGS) entry which is preliminary data.</text>
</comment>
<evidence type="ECO:0000256" key="1">
    <source>
        <dbReference type="ARBA" id="ARBA00005655"/>
    </source>
</evidence>
<dbReference type="EMBL" id="LSSL01007392">
    <property type="protein sequence ID" value="OLY78016.1"/>
    <property type="molecule type" value="Genomic_DNA"/>
</dbReference>
<accession>A0A1R0GMA9</accession>
<dbReference type="PANTHER" id="PTHR12375">
    <property type="entry name" value="RNA-BINDING PROTEIN LUC7-RELATED"/>
    <property type="match status" value="1"/>
</dbReference>
<dbReference type="Proteomes" id="UP000187455">
    <property type="component" value="Unassembled WGS sequence"/>
</dbReference>
<dbReference type="STRING" id="133383.A0A1R0GMA9"/>
<dbReference type="GO" id="GO:0005685">
    <property type="term" value="C:U1 snRNP"/>
    <property type="evidence" value="ECO:0007669"/>
    <property type="project" value="InterPro"/>
</dbReference>
<feature type="compositionally biased region" description="Basic and acidic residues" evidence="3">
    <location>
        <begin position="232"/>
        <end position="242"/>
    </location>
</feature>
<organism evidence="4 5">
    <name type="scientific">Smittium mucronatum</name>
    <dbReference type="NCBI Taxonomy" id="133383"/>
    <lineage>
        <taxon>Eukaryota</taxon>
        <taxon>Fungi</taxon>
        <taxon>Fungi incertae sedis</taxon>
        <taxon>Zoopagomycota</taxon>
        <taxon>Kickxellomycotina</taxon>
        <taxon>Harpellomycetes</taxon>
        <taxon>Harpellales</taxon>
        <taxon>Legeriomycetaceae</taxon>
        <taxon>Smittium</taxon>
    </lineage>
</organism>
<dbReference type="AlphaFoldDB" id="A0A1R0GMA9"/>
<gene>
    <name evidence="4" type="ORF">AYI68_g7943</name>
</gene>
<dbReference type="Pfam" id="PF03194">
    <property type="entry name" value="LUC7"/>
    <property type="match status" value="1"/>
</dbReference>
<dbReference type="GO" id="GO:0006376">
    <property type="term" value="P:mRNA splice site recognition"/>
    <property type="evidence" value="ECO:0007669"/>
    <property type="project" value="InterPro"/>
</dbReference>
<feature type="region of interest" description="Disordered" evidence="3">
    <location>
        <begin position="223"/>
        <end position="285"/>
    </location>
</feature>
<dbReference type="OrthoDB" id="153872at2759"/>
<sequence>MTDMARQLLDELMNQYQASSKDFRDSDVCKDYLVSFCPHLLFTNTKADLGSCDLLHDDKLVSDYKASPDYMRLGYEESFYNKLRNLLSDLDRKIRRAFQRVSTEADEKVTNPDKEENQEAVILIEQKIKTLLENIEKAGEEGRIQEAKSLTSDLDKLKIELKAAQEKANAVNPMFKNEKRLEVCDVCGAFLVPDDDTRRLDAHIEGKQHQGYLKIREALAEYKSKNSSADNSSRRSSRDRSPYSRRRRERSRSRDRDGDRDRSSSRSYNKYRDQPRYRSRDRYNR</sequence>
<evidence type="ECO:0000256" key="3">
    <source>
        <dbReference type="SAM" id="MobiDB-lite"/>
    </source>
</evidence>